<dbReference type="InterPro" id="IPR050617">
    <property type="entry name" value="E3_ligase_FN3/SPRY"/>
</dbReference>
<sequence length="184" mass="21328">MSDKVNENCEEFEQMVSAQCEALILAIQARRDKLIECIRQDKEVRVRALKEQVTTCTSRLQQTTALLQFCIEALKETDSSAFLQVGAMLISRVANTDHSWHKEWTAPRVSPHFDLTLDDKSVMKAIEQLNFIQMKPYIDGEERVPAGKSAWKCQATHGNDYLNACFIYLHCLFFFWRDLWGFDE</sequence>
<dbReference type="GO" id="GO:0007411">
    <property type="term" value="P:axon guidance"/>
    <property type="evidence" value="ECO:0007669"/>
    <property type="project" value="TreeGrafter"/>
</dbReference>
<dbReference type="AlphaFoldDB" id="A0AAR5PXJ4"/>
<evidence type="ECO:0000313" key="3">
    <source>
        <dbReference type="EnsemblMetazoa" id="XP_019765561.1"/>
    </source>
</evidence>
<feature type="domain" description="COS" evidence="2">
    <location>
        <begin position="74"/>
        <end position="132"/>
    </location>
</feature>
<proteinExistence type="predicted"/>
<dbReference type="Proteomes" id="UP000019118">
    <property type="component" value="Unassembled WGS sequence"/>
</dbReference>
<dbReference type="InterPro" id="IPR017903">
    <property type="entry name" value="COS_domain"/>
</dbReference>
<dbReference type="GO" id="GO:0043005">
    <property type="term" value="C:neuron projection"/>
    <property type="evidence" value="ECO:0007669"/>
    <property type="project" value="TreeGrafter"/>
</dbReference>
<evidence type="ECO:0000313" key="4">
    <source>
        <dbReference type="Proteomes" id="UP000019118"/>
    </source>
</evidence>
<reference evidence="3" key="2">
    <citation type="submission" date="2024-08" db="UniProtKB">
        <authorList>
            <consortium name="EnsemblMetazoa"/>
        </authorList>
    </citation>
    <scope>IDENTIFICATION</scope>
</reference>
<dbReference type="Gene3D" id="1.20.5.170">
    <property type="match status" value="1"/>
</dbReference>
<keyword evidence="1" id="KW-0175">Coiled coil</keyword>
<evidence type="ECO:0000259" key="2">
    <source>
        <dbReference type="PROSITE" id="PS51262"/>
    </source>
</evidence>
<dbReference type="PROSITE" id="PS51262">
    <property type="entry name" value="COS"/>
    <property type="match status" value="1"/>
</dbReference>
<name>A0AAR5PXJ4_DENPD</name>
<dbReference type="PANTHER" id="PTHR24099">
    <property type="entry name" value="E3 UBIQUITIN-PROTEIN LIGASE TRIM36-RELATED"/>
    <property type="match status" value="1"/>
</dbReference>
<reference evidence="4" key="1">
    <citation type="journal article" date="2013" name="Genome Biol.">
        <title>Draft genome of the mountain pine beetle, Dendroctonus ponderosae Hopkins, a major forest pest.</title>
        <authorList>
            <person name="Keeling C.I."/>
            <person name="Yuen M.M."/>
            <person name="Liao N.Y."/>
            <person name="Docking T.R."/>
            <person name="Chan S.K."/>
            <person name="Taylor G.A."/>
            <person name="Palmquist D.L."/>
            <person name="Jackman S.D."/>
            <person name="Nguyen A."/>
            <person name="Li M."/>
            <person name="Henderson H."/>
            <person name="Janes J.K."/>
            <person name="Zhao Y."/>
            <person name="Pandoh P."/>
            <person name="Moore R."/>
            <person name="Sperling F.A."/>
            <person name="Huber D.P."/>
            <person name="Birol I."/>
            <person name="Jones S.J."/>
            <person name="Bohlmann J."/>
        </authorList>
    </citation>
    <scope>NUCLEOTIDE SEQUENCE</scope>
</reference>
<organism evidence="3 4">
    <name type="scientific">Dendroctonus ponderosae</name>
    <name type="common">Mountain pine beetle</name>
    <dbReference type="NCBI Taxonomy" id="77166"/>
    <lineage>
        <taxon>Eukaryota</taxon>
        <taxon>Metazoa</taxon>
        <taxon>Ecdysozoa</taxon>
        <taxon>Arthropoda</taxon>
        <taxon>Hexapoda</taxon>
        <taxon>Insecta</taxon>
        <taxon>Pterygota</taxon>
        <taxon>Neoptera</taxon>
        <taxon>Endopterygota</taxon>
        <taxon>Coleoptera</taxon>
        <taxon>Polyphaga</taxon>
        <taxon>Cucujiformia</taxon>
        <taxon>Curculionidae</taxon>
        <taxon>Scolytinae</taxon>
        <taxon>Dendroctonus</taxon>
    </lineage>
</organism>
<protein>
    <recommendedName>
        <fullName evidence="2">COS domain-containing protein</fullName>
    </recommendedName>
</protein>
<accession>A0AAR5PXJ4</accession>
<dbReference type="EnsemblMetazoa" id="XM_019910002.1">
    <property type="protein sequence ID" value="XP_019765561.1"/>
    <property type="gene ID" value="LOC109541207"/>
</dbReference>
<dbReference type="PANTHER" id="PTHR24099:SF15">
    <property type="entry name" value="E3 UBIQUITIN-PROTEIN LIGASE TRIM9"/>
    <property type="match status" value="1"/>
</dbReference>
<evidence type="ECO:0000256" key="1">
    <source>
        <dbReference type="ARBA" id="ARBA00023054"/>
    </source>
</evidence>
<keyword evidence="4" id="KW-1185">Reference proteome</keyword>